<dbReference type="GO" id="GO:0006353">
    <property type="term" value="P:DNA-templated transcription termination"/>
    <property type="evidence" value="ECO:0007669"/>
    <property type="project" value="InterPro"/>
</dbReference>
<dbReference type="InterPro" id="IPR036269">
    <property type="entry name" value="Rho_N_sf"/>
</dbReference>
<dbReference type="SUPFAM" id="SSF68912">
    <property type="entry name" value="Rho N-terminal domain-like"/>
    <property type="match status" value="1"/>
</dbReference>
<evidence type="ECO:0000259" key="1">
    <source>
        <dbReference type="SMART" id="SM00959"/>
    </source>
</evidence>
<proteinExistence type="predicted"/>
<dbReference type="Gene3D" id="1.10.720.10">
    <property type="match status" value="1"/>
</dbReference>
<reference evidence="2" key="1">
    <citation type="submission" date="2019-08" db="EMBL/GenBank/DDBJ databases">
        <authorList>
            <person name="Kucharzyk K."/>
            <person name="Murdoch R.W."/>
            <person name="Higgins S."/>
            <person name="Loffler F."/>
        </authorList>
    </citation>
    <scope>NUCLEOTIDE SEQUENCE</scope>
</reference>
<organism evidence="2">
    <name type="scientific">bioreactor metagenome</name>
    <dbReference type="NCBI Taxonomy" id="1076179"/>
    <lineage>
        <taxon>unclassified sequences</taxon>
        <taxon>metagenomes</taxon>
        <taxon>ecological metagenomes</taxon>
    </lineage>
</organism>
<protein>
    <recommendedName>
        <fullName evidence="1">Rho termination factor-like N-terminal domain-containing protein</fullName>
    </recommendedName>
</protein>
<dbReference type="InterPro" id="IPR011112">
    <property type="entry name" value="Rho-like_N"/>
</dbReference>
<dbReference type="Pfam" id="PF07498">
    <property type="entry name" value="Rho_N"/>
    <property type="match status" value="1"/>
</dbReference>
<dbReference type="SMART" id="SM00959">
    <property type="entry name" value="Rho_N"/>
    <property type="match status" value="1"/>
</dbReference>
<name>A0A645I579_9ZZZZ</name>
<accession>A0A645I579</accession>
<gene>
    <name evidence="2" type="ORF">SDC9_194053</name>
</gene>
<evidence type="ECO:0000313" key="2">
    <source>
        <dbReference type="EMBL" id="MPN46467.1"/>
    </source>
</evidence>
<sequence length="63" mass="7374">MSVTGFNRRRRELAKEIESREANKIDYSKMKVEELKSIAEKLGIENYLDMKKAELVENIEKLG</sequence>
<feature type="domain" description="Rho termination factor-like N-terminal" evidence="1">
    <location>
        <begin position="26"/>
        <end position="63"/>
    </location>
</feature>
<dbReference type="AlphaFoldDB" id="A0A645I579"/>
<dbReference type="EMBL" id="VSSQ01107149">
    <property type="protein sequence ID" value="MPN46467.1"/>
    <property type="molecule type" value="Genomic_DNA"/>
</dbReference>
<comment type="caution">
    <text evidence="2">The sequence shown here is derived from an EMBL/GenBank/DDBJ whole genome shotgun (WGS) entry which is preliminary data.</text>
</comment>